<keyword evidence="5" id="KW-0677">Repeat</keyword>
<name>A0ABR4MXS7_9FUNG</name>
<dbReference type="Pfam" id="PF00153">
    <property type="entry name" value="Mito_carr"/>
    <property type="match status" value="3"/>
</dbReference>
<dbReference type="EMBL" id="JADGIZ020000078">
    <property type="protein sequence ID" value="KAL2912059.1"/>
    <property type="molecule type" value="Genomic_DNA"/>
</dbReference>
<evidence type="ECO:0000256" key="6">
    <source>
        <dbReference type="ARBA" id="ARBA00022989"/>
    </source>
</evidence>
<accession>A0ABR4MXS7</accession>
<keyword evidence="7" id="KW-0496">Mitochondrion</keyword>
<gene>
    <name evidence="11" type="ORF">HK105_208488</name>
</gene>
<keyword evidence="4 9" id="KW-0812">Transmembrane</keyword>
<dbReference type="InterPro" id="IPR050391">
    <property type="entry name" value="Mito_Metabolite_Transporter"/>
</dbReference>
<keyword evidence="6" id="KW-1133">Transmembrane helix</keyword>
<comment type="similarity">
    <text evidence="2 10">Belongs to the mitochondrial carrier (TC 2.A.29) family.</text>
</comment>
<evidence type="ECO:0000256" key="5">
    <source>
        <dbReference type="ARBA" id="ARBA00022737"/>
    </source>
</evidence>
<dbReference type="PROSITE" id="PS50920">
    <property type="entry name" value="SOLCAR"/>
    <property type="match status" value="3"/>
</dbReference>
<keyword evidence="12" id="KW-1185">Reference proteome</keyword>
<dbReference type="PRINTS" id="PR00926">
    <property type="entry name" value="MITOCARRIER"/>
</dbReference>
<proteinExistence type="inferred from homology"/>
<evidence type="ECO:0000256" key="10">
    <source>
        <dbReference type="RuleBase" id="RU000488"/>
    </source>
</evidence>
<dbReference type="InterPro" id="IPR023395">
    <property type="entry name" value="MCP_dom_sf"/>
</dbReference>
<evidence type="ECO:0000313" key="12">
    <source>
        <dbReference type="Proteomes" id="UP001527925"/>
    </source>
</evidence>
<dbReference type="InterPro" id="IPR002067">
    <property type="entry name" value="MCP"/>
</dbReference>
<evidence type="ECO:0000256" key="8">
    <source>
        <dbReference type="ARBA" id="ARBA00023136"/>
    </source>
</evidence>
<dbReference type="Proteomes" id="UP001527925">
    <property type="component" value="Unassembled WGS sequence"/>
</dbReference>
<evidence type="ECO:0000256" key="3">
    <source>
        <dbReference type="ARBA" id="ARBA00022448"/>
    </source>
</evidence>
<comment type="caution">
    <text evidence="11">The sequence shown here is derived from an EMBL/GenBank/DDBJ whole genome shotgun (WGS) entry which is preliminary data.</text>
</comment>
<keyword evidence="3 10" id="KW-0813">Transport</keyword>
<keyword evidence="8 9" id="KW-0472">Membrane</keyword>
<organism evidence="11 12">
    <name type="scientific">Polyrhizophydium stewartii</name>
    <dbReference type="NCBI Taxonomy" id="2732419"/>
    <lineage>
        <taxon>Eukaryota</taxon>
        <taxon>Fungi</taxon>
        <taxon>Fungi incertae sedis</taxon>
        <taxon>Chytridiomycota</taxon>
        <taxon>Chytridiomycota incertae sedis</taxon>
        <taxon>Chytridiomycetes</taxon>
        <taxon>Rhizophydiales</taxon>
        <taxon>Rhizophydiales incertae sedis</taxon>
        <taxon>Polyrhizophydium</taxon>
    </lineage>
</organism>
<dbReference type="PROSITE" id="PS51257">
    <property type="entry name" value="PROKAR_LIPOPROTEIN"/>
    <property type="match status" value="1"/>
</dbReference>
<evidence type="ECO:0000313" key="11">
    <source>
        <dbReference type="EMBL" id="KAL2912059.1"/>
    </source>
</evidence>
<reference evidence="11 12" key="1">
    <citation type="submission" date="2023-09" db="EMBL/GenBank/DDBJ databases">
        <title>Pangenome analysis of Batrachochytrium dendrobatidis and related Chytrids.</title>
        <authorList>
            <person name="Yacoub M.N."/>
            <person name="Stajich J.E."/>
            <person name="James T.Y."/>
        </authorList>
    </citation>
    <scope>NUCLEOTIDE SEQUENCE [LARGE SCALE GENOMIC DNA]</scope>
    <source>
        <strain evidence="11 12">JEL0888</strain>
    </source>
</reference>
<feature type="repeat" description="Solcar" evidence="9">
    <location>
        <begin position="5"/>
        <end position="109"/>
    </location>
</feature>
<evidence type="ECO:0000256" key="2">
    <source>
        <dbReference type="ARBA" id="ARBA00006375"/>
    </source>
</evidence>
<feature type="repeat" description="Solcar" evidence="9">
    <location>
        <begin position="212"/>
        <end position="303"/>
    </location>
</feature>
<evidence type="ECO:0000256" key="7">
    <source>
        <dbReference type="ARBA" id="ARBA00023128"/>
    </source>
</evidence>
<sequence length="309" mass="33374">MSADQHKALGFAFGGVSCMAAAFVTHPVDTIKVRLQLQGELAKRTAAHPPAGAAAGPAPIKYKGFIRGLLTIMRDEGVAGVYKGLSASLLREGTYSTLRMGLYEPFKHALRSEGEQREPLWKKVVAAGGSGMIGSAVANPTDLIKVRMQAQTSELSQGALAIGMDIWRKEGLRGLYRGVGPTTQRAIVLCASQLPSYDHSKRLLLESGYMSEGILAHFVCSMFAGLVCATATSPIDTIKSRYMNQKFGPDGVGLKYSSALDCFQKTMQTEGVRGLFKGWLPQWMRLGPHTIITFLILEQLRSIAGIQPV</sequence>
<dbReference type="PANTHER" id="PTHR45618">
    <property type="entry name" value="MITOCHONDRIAL DICARBOXYLATE CARRIER-RELATED"/>
    <property type="match status" value="1"/>
</dbReference>
<dbReference type="SUPFAM" id="SSF103506">
    <property type="entry name" value="Mitochondrial carrier"/>
    <property type="match status" value="1"/>
</dbReference>
<comment type="subcellular location">
    <subcellularLocation>
        <location evidence="1">Mitochondrion membrane</location>
        <topology evidence="1">Multi-pass membrane protein</topology>
    </subcellularLocation>
</comment>
<dbReference type="Gene3D" id="1.50.40.10">
    <property type="entry name" value="Mitochondrial carrier domain"/>
    <property type="match status" value="1"/>
</dbReference>
<protein>
    <submittedName>
        <fullName evidence="11">Uncharacterized protein</fullName>
    </submittedName>
</protein>
<evidence type="ECO:0000256" key="9">
    <source>
        <dbReference type="PROSITE-ProRule" id="PRU00282"/>
    </source>
</evidence>
<dbReference type="InterPro" id="IPR018108">
    <property type="entry name" value="MCP_transmembrane"/>
</dbReference>
<evidence type="ECO:0000256" key="1">
    <source>
        <dbReference type="ARBA" id="ARBA00004225"/>
    </source>
</evidence>
<feature type="repeat" description="Solcar" evidence="9">
    <location>
        <begin position="118"/>
        <end position="203"/>
    </location>
</feature>
<evidence type="ECO:0000256" key="4">
    <source>
        <dbReference type="ARBA" id="ARBA00022692"/>
    </source>
</evidence>